<evidence type="ECO:0008006" key="22">
    <source>
        <dbReference type="Google" id="ProtNLM"/>
    </source>
</evidence>
<dbReference type="GO" id="GO:0006879">
    <property type="term" value="P:intracellular iron ion homeostasis"/>
    <property type="evidence" value="ECO:0007669"/>
    <property type="project" value="TreeGrafter"/>
</dbReference>
<evidence type="ECO:0000259" key="17">
    <source>
        <dbReference type="Pfam" id="PF01794"/>
    </source>
</evidence>
<comment type="cofactor">
    <cofactor evidence="1">
        <name>FAD</name>
        <dbReference type="ChEBI" id="CHEBI:57692"/>
    </cofactor>
</comment>
<accession>A0A1B7TIS6</accession>
<dbReference type="OrthoDB" id="4494341at2759"/>
<evidence type="ECO:0000256" key="6">
    <source>
        <dbReference type="ARBA" id="ARBA00022692"/>
    </source>
</evidence>
<comment type="caution">
    <text evidence="20">The sequence shown here is derived from an EMBL/GenBank/DDBJ whole genome shotgun (WGS) entry which is preliminary data.</text>
</comment>
<evidence type="ECO:0000256" key="12">
    <source>
        <dbReference type="ARBA" id="ARBA00023004"/>
    </source>
</evidence>
<evidence type="ECO:0000256" key="4">
    <source>
        <dbReference type="ARBA" id="ARBA00022617"/>
    </source>
</evidence>
<dbReference type="PANTHER" id="PTHR32361">
    <property type="entry name" value="FERRIC/CUPRIC REDUCTASE TRANSMEMBRANE COMPONENT"/>
    <property type="match status" value="1"/>
</dbReference>
<gene>
    <name evidence="20" type="ORF">HANVADRAFT_784</name>
</gene>
<keyword evidence="8" id="KW-0521">NADP</keyword>
<evidence type="ECO:0000256" key="2">
    <source>
        <dbReference type="ARBA" id="ARBA00004141"/>
    </source>
</evidence>
<keyword evidence="16" id="KW-0732">Signal</keyword>
<proteinExistence type="predicted"/>
<evidence type="ECO:0000256" key="11">
    <source>
        <dbReference type="ARBA" id="ARBA00023002"/>
    </source>
</evidence>
<evidence type="ECO:0000259" key="18">
    <source>
        <dbReference type="Pfam" id="PF08022"/>
    </source>
</evidence>
<keyword evidence="4" id="KW-0479">Metal-binding</keyword>
<dbReference type="GO" id="GO:0015677">
    <property type="term" value="P:copper ion import"/>
    <property type="evidence" value="ECO:0007669"/>
    <property type="project" value="TreeGrafter"/>
</dbReference>
<evidence type="ECO:0000313" key="20">
    <source>
        <dbReference type="EMBL" id="OBA28639.1"/>
    </source>
</evidence>
<dbReference type="EMBL" id="LXPE01000003">
    <property type="protein sequence ID" value="OBA28639.1"/>
    <property type="molecule type" value="Genomic_DNA"/>
</dbReference>
<protein>
    <recommendedName>
        <fullName evidence="22">FAD-binding FR-type domain-containing protein</fullName>
    </recommendedName>
</protein>
<keyword evidence="13" id="KW-0406">Ion transport</keyword>
<keyword evidence="6 15" id="KW-0812">Transmembrane</keyword>
<evidence type="ECO:0000256" key="16">
    <source>
        <dbReference type="SAM" id="SignalP"/>
    </source>
</evidence>
<evidence type="ECO:0000313" key="21">
    <source>
        <dbReference type="Proteomes" id="UP000092321"/>
    </source>
</evidence>
<dbReference type="Pfam" id="PF01794">
    <property type="entry name" value="Ferric_reduct"/>
    <property type="match status" value="1"/>
</dbReference>
<feature type="domain" description="FAD-binding 8" evidence="18">
    <location>
        <begin position="422"/>
        <end position="521"/>
    </location>
</feature>
<evidence type="ECO:0000256" key="5">
    <source>
        <dbReference type="ARBA" id="ARBA00022630"/>
    </source>
</evidence>
<keyword evidence="21" id="KW-1185">Reference proteome</keyword>
<dbReference type="InterPro" id="IPR013121">
    <property type="entry name" value="Fe_red_NAD-bd_6"/>
</dbReference>
<keyword evidence="10 15" id="KW-1133">Transmembrane helix</keyword>
<evidence type="ECO:0000256" key="15">
    <source>
        <dbReference type="SAM" id="Phobius"/>
    </source>
</evidence>
<keyword evidence="11" id="KW-0560">Oxidoreductase</keyword>
<feature type="transmembrane region" description="Helical" evidence="15">
    <location>
        <begin position="336"/>
        <end position="359"/>
    </location>
</feature>
<evidence type="ECO:0000259" key="19">
    <source>
        <dbReference type="Pfam" id="PF08030"/>
    </source>
</evidence>
<feature type="transmembrane region" description="Helical" evidence="15">
    <location>
        <begin position="222"/>
        <end position="241"/>
    </location>
</feature>
<dbReference type="Gene3D" id="3.40.50.80">
    <property type="entry name" value="Nucleotide-binding domain of ferredoxin-NADP reductase (FNR) module"/>
    <property type="match status" value="1"/>
</dbReference>
<evidence type="ECO:0000256" key="8">
    <source>
        <dbReference type="ARBA" id="ARBA00022857"/>
    </source>
</evidence>
<dbReference type="InterPro" id="IPR013130">
    <property type="entry name" value="Fe3_Rdtase_TM_dom"/>
</dbReference>
<evidence type="ECO:0000256" key="1">
    <source>
        <dbReference type="ARBA" id="ARBA00001974"/>
    </source>
</evidence>
<keyword evidence="4" id="KW-0349">Heme</keyword>
<dbReference type="SFLD" id="SFLDG01168">
    <property type="entry name" value="Ferric_reductase_subgroup_(FRE"/>
    <property type="match status" value="1"/>
</dbReference>
<dbReference type="CDD" id="cd06186">
    <property type="entry name" value="NOX_Duox_like_FAD_NADP"/>
    <property type="match status" value="1"/>
</dbReference>
<dbReference type="Pfam" id="PF08030">
    <property type="entry name" value="NAD_binding_6"/>
    <property type="match status" value="1"/>
</dbReference>
<dbReference type="GO" id="GO:0000293">
    <property type="term" value="F:ferric-chelate reductase activity"/>
    <property type="evidence" value="ECO:0007669"/>
    <property type="project" value="UniProtKB-ARBA"/>
</dbReference>
<organism evidence="20 21">
    <name type="scientific">Hanseniaspora valbyensis NRRL Y-1626</name>
    <dbReference type="NCBI Taxonomy" id="766949"/>
    <lineage>
        <taxon>Eukaryota</taxon>
        <taxon>Fungi</taxon>
        <taxon>Dikarya</taxon>
        <taxon>Ascomycota</taxon>
        <taxon>Saccharomycotina</taxon>
        <taxon>Saccharomycetes</taxon>
        <taxon>Saccharomycodales</taxon>
        <taxon>Saccharomycodaceae</taxon>
        <taxon>Hanseniaspora</taxon>
    </lineage>
</organism>
<evidence type="ECO:0000256" key="9">
    <source>
        <dbReference type="ARBA" id="ARBA00022982"/>
    </source>
</evidence>
<dbReference type="InterPro" id="IPR013112">
    <property type="entry name" value="FAD-bd_8"/>
</dbReference>
<feature type="chain" id="PRO_5008598768" description="FAD-binding FR-type domain-containing protein" evidence="16">
    <location>
        <begin position="23"/>
        <end position="683"/>
    </location>
</feature>
<reference evidence="21" key="1">
    <citation type="journal article" date="2016" name="Proc. Natl. Acad. Sci. U.S.A.">
        <title>Comparative genomics of biotechnologically important yeasts.</title>
        <authorList>
            <person name="Riley R."/>
            <person name="Haridas S."/>
            <person name="Wolfe K.H."/>
            <person name="Lopes M.R."/>
            <person name="Hittinger C.T."/>
            <person name="Goeker M."/>
            <person name="Salamov A.A."/>
            <person name="Wisecaver J.H."/>
            <person name="Long T.M."/>
            <person name="Calvey C.H."/>
            <person name="Aerts A.L."/>
            <person name="Barry K.W."/>
            <person name="Choi C."/>
            <person name="Clum A."/>
            <person name="Coughlan A.Y."/>
            <person name="Deshpande S."/>
            <person name="Douglass A.P."/>
            <person name="Hanson S.J."/>
            <person name="Klenk H.-P."/>
            <person name="LaButti K.M."/>
            <person name="Lapidus A."/>
            <person name="Lindquist E.A."/>
            <person name="Lipzen A.M."/>
            <person name="Meier-Kolthoff J.P."/>
            <person name="Ohm R.A."/>
            <person name="Otillar R.P."/>
            <person name="Pangilinan J.L."/>
            <person name="Peng Y."/>
            <person name="Rokas A."/>
            <person name="Rosa C.A."/>
            <person name="Scheuner C."/>
            <person name="Sibirny A.A."/>
            <person name="Slot J.C."/>
            <person name="Stielow J.B."/>
            <person name="Sun H."/>
            <person name="Kurtzman C.P."/>
            <person name="Blackwell M."/>
            <person name="Grigoriev I.V."/>
            <person name="Jeffries T.W."/>
        </authorList>
    </citation>
    <scope>NUCLEOTIDE SEQUENCE [LARGE SCALE GENOMIC DNA]</scope>
    <source>
        <strain evidence="21">NRRL Y-1626</strain>
    </source>
</reference>
<keyword evidence="9" id="KW-0249">Electron transport</keyword>
<dbReference type="Pfam" id="PF08022">
    <property type="entry name" value="FAD_binding_8"/>
    <property type="match status" value="1"/>
</dbReference>
<keyword evidence="14 15" id="KW-0472">Membrane</keyword>
<feature type="transmembrane region" description="Helical" evidence="15">
    <location>
        <begin position="261"/>
        <end position="280"/>
    </location>
</feature>
<evidence type="ECO:0000256" key="13">
    <source>
        <dbReference type="ARBA" id="ARBA00023065"/>
    </source>
</evidence>
<comment type="subcellular location">
    <subcellularLocation>
        <location evidence="2">Membrane</location>
        <topology evidence="2">Multi-pass membrane protein</topology>
    </subcellularLocation>
</comment>
<dbReference type="GO" id="GO:0005886">
    <property type="term" value="C:plasma membrane"/>
    <property type="evidence" value="ECO:0007669"/>
    <property type="project" value="TreeGrafter"/>
</dbReference>
<dbReference type="Proteomes" id="UP000092321">
    <property type="component" value="Unassembled WGS sequence"/>
</dbReference>
<feature type="domain" description="Ferric reductase NAD binding" evidence="19">
    <location>
        <begin position="533"/>
        <end position="664"/>
    </location>
</feature>
<feature type="transmembrane region" description="Helical" evidence="15">
    <location>
        <begin position="366"/>
        <end position="386"/>
    </location>
</feature>
<dbReference type="GO" id="GO:0006826">
    <property type="term" value="P:iron ion transport"/>
    <property type="evidence" value="ECO:0007669"/>
    <property type="project" value="TreeGrafter"/>
</dbReference>
<dbReference type="SFLD" id="SFLDS00052">
    <property type="entry name" value="Ferric_Reductase_Domain"/>
    <property type="match status" value="1"/>
</dbReference>
<dbReference type="InterPro" id="IPR051410">
    <property type="entry name" value="Ferric/Cupric_Reductase"/>
</dbReference>
<feature type="signal peptide" evidence="16">
    <location>
        <begin position="1"/>
        <end position="22"/>
    </location>
</feature>
<evidence type="ECO:0000256" key="3">
    <source>
        <dbReference type="ARBA" id="ARBA00022448"/>
    </source>
</evidence>
<dbReference type="InterPro" id="IPR039261">
    <property type="entry name" value="FNR_nucleotide-bd"/>
</dbReference>
<dbReference type="AlphaFoldDB" id="A0A1B7TIS6"/>
<feature type="transmembrane region" description="Helical" evidence="15">
    <location>
        <begin position="161"/>
        <end position="184"/>
    </location>
</feature>
<keyword evidence="7" id="KW-0274">FAD</keyword>
<keyword evidence="3" id="KW-0813">Transport</keyword>
<dbReference type="PANTHER" id="PTHR32361:SF9">
    <property type="entry name" value="FERRIC REDUCTASE TRANSMEMBRANE COMPONENT 3-RELATED"/>
    <property type="match status" value="1"/>
</dbReference>
<keyword evidence="12" id="KW-0408">Iron</keyword>
<feature type="domain" description="Ferric oxidoreductase" evidence="17">
    <location>
        <begin position="265"/>
        <end position="381"/>
    </location>
</feature>
<evidence type="ECO:0000256" key="10">
    <source>
        <dbReference type="ARBA" id="ARBA00022989"/>
    </source>
</evidence>
<sequence length="683" mass="78913">MIFSKQVKFGWVFLTLLSFTQAVEKLTFQKWHRYSTSDLVTLGCDWAIAQYITFCEDSSTTANCMCVNEACKATYLNCIDTYSDTEESEIHAYNYFIETYCPSLTVANLTASLTNGTNYLKDEIPASSSGIQYTPVLVNGTIVENAIETFRIRYGVFDDGMFFGMGLSGYIALVLLLASCYNILKITRLNNLISSWKIYQLVFRNKSFLTIKQKYPQINYDNIVIFFWCVFNILTLCFHYESNGNRNVYWDSSYKQITRYISDRAGYIAMFLTNLTWFMGQRNNILSMVTGWPQAKFILYHKWIGRACALHVIVHSIFLLWQSTVMGYQAMRVITYWYQWGCVATICVSIQVVWACWFIKNLAYETFLVAHIILAVFFLVGSWYHLASKHRAHWFIYPICCWGLERLTRVWKIWLCGGVHRNATIKLEPMSDIISIRVESSYNDKFKFAGQFAYLYLLDLDFDWVFMFQSHPFTFVFQDDGSVLFYCKVKRGVTKKVKTHLLCEPGFTKTISVMVEGPYGGVNEAEISNKHVNSLMMISSSTGVSGSLCHLKTAIKNKIRNISMTWIVPNSQIITFMKNEFKFLNSVDLDGINLNISIYVTREDYSKEDEKLALAHLDFVHIKYERPDMKKIVLEELEATSPKKLTNVLLCSHQSLSADVKEIVDLQKSKGQNIAFHDETQTW</sequence>
<evidence type="ECO:0000256" key="14">
    <source>
        <dbReference type="ARBA" id="ARBA00023136"/>
    </source>
</evidence>
<evidence type="ECO:0000256" key="7">
    <source>
        <dbReference type="ARBA" id="ARBA00022827"/>
    </source>
</evidence>
<feature type="transmembrane region" description="Helical" evidence="15">
    <location>
        <begin position="303"/>
        <end position="324"/>
    </location>
</feature>
<name>A0A1B7TIS6_9ASCO</name>
<keyword evidence="5" id="KW-0285">Flavoprotein</keyword>